<dbReference type="NCBIfam" id="TIGR02595">
    <property type="entry name" value="PEP_CTERM"/>
    <property type="match status" value="1"/>
</dbReference>
<feature type="domain" description="Ice-binding protein C-terminal" evidence="1">
    <location>
        <begin position="182"/>
        <end position="207"/>
    </location>
</feature>
<keyword evidence="3" id="KW-1185">Reference proteome</keyword>
<evidence type="ECO:0000313" key="2">
    <source>
        <dbReference type="EMBL" id="NIJ06511.1"/>
    </source>
</evidence>
<dbReference type="Pfam" id="PF07589">
    <property type="entry name" value="PEP-CTERM"/>
    <property type="match status" value="1"/>
</dbReference>
<proteinExistence type="predicted"/>
<evidence type="ECO:0000313" key="3">
    <source>
        <dbReference type="Proteomes" id="UP000727456"/>
    </source>
</evidence>
<evidence type="ECO:0000259" key="1">
    <source>
        <dbReference type="Pfam" id="PF07589"/>
    </source>
</evidence>
<accession>A0ABX0TLX2</accession>
<sequence>MSGSTNAAVGPYGGTSVITLSASAAPFVQLSAIGSNKGPAASLGYGDYTAGYADFTYSVMITSPDDLWVPYDYSGIATASAVSNGGLGRATSEIDINGNTALLVDSGCPNCGAQGAFDLKGTMQTNTVYTLYLKTYVDTMGPGQTAAYIDPYLTIDSDYLQSHPDLSLEFSDGVSNAPASASVPEPASWTMMIGGLGLVGGTMRRRKMAMSF</sequence>
<gene>
    <name evidence="2" type="ORF">FHS31_000093</name>
</gene>
<dbReference type="Proteomes" id="UP000727456">
    <property type="component" value="Unassembled WGS sequence"/>
</dbReference>
<dbReference type="RefSeq" id="WP_341786251.1">
    <property type="nucleotide sequence ID" value="NZ_JAAOZC010000001.1"/>
</dbReference>
<comment type="caution">
    <text evidence="2">The sequence shown here is derived from an EMBL/GenBank/DDBJ whole genome shotgun (WGS) entry which is preliminary data.</text>
</comment>
<organism evidence="2 3">
    <name type="scientific">Sphingomonas vulcanisoli</name>
    <dbReference type="NCBI Taxonomy" id="1658060"/>
    <lineage>
        <taxon>Bacteria</taxon>
        <taxon>Pseudomonadati</taxon>
        <taxon>Pseudomonadota</taxon>
        <taxon>Alphaproteobacteria</taxon>
        <taxon>Sphingomonadales</taxon>
        <taxon>Sphingomonadaceae</taxon>
        <taxon>Sphingomonas</taxon>
    </lineage>
</organism>
<protein>
    <recommendedName>
        <fullName evidence="1">Ice-binding protein C-terminal domain-containing protein</fullName>
    </recommendedName>
</protein>
<reference evidence="2 3" key="1">
    <citation type="submission" date="2020-03" db="EMBL/GenBank/DDBJ databases">
        <title>Genomic Encyclopedia of Type Strains, Phase III (KMG-III): the genomes of soil and plant-associated and newly described type strains.</title>
        <authorList>
            <person name="Whitman W."/>
        </authorList>
    </citation>
    <scope>NUCLEOTIDE SEQUENCE [LARGE SCALE GENOMIC DNA]</scope>
    <source>
        <strain evidence="2 3">CECT 8804</strain>
    </source>
</reference>
<dbReference type="NCBIfam" id="NF035944">
    <property type="entry name" value="PEPxxWA-CTERM"/>
    <property type="match status" value="1"/>
</dbReference>
<name>A0ABX0TLX2_9SPHN</name>
<dbReference type="InterPro" id="IPR013424">
    <property type="entry name" value="Ice-binding_C"/>
</dbReference>
<dbReference type="EMBL" id="JAAOZC010000001">
    <property type="protein sequence ID" value="NIJ06511.1"/>
    <property type="molecule type" value="Genomic_DNA"/>
</dbReference>